<keyword evidence="2 15" id="KW-0813">Transport</keyword>
<dbReference type="HAMAP" id="MF_01398">
    <property type="entry name" value="ATP_synth_b_bprime"/>
    <property type="match status" value="1"/>
</dbReference>
<evidence type="ECO:0000256" key="7">
    <source>
        <dbReference type="ARBA" id="ARBA00022989"/>
    </source>
</evidence>
<dbReference type="EMBL" id="NFZW01000004">
    <property type="protein sequence ID" value="RFA38219.1"/>
    <property type="molecule type" value="Genomic_DNA"/>
</dbReference>
<dbReference type="Proteomes" id="UP000256763">
    <property type="component" value="Unassembled WGS sequence"/>
</dbReference>
<evidence type="ECO:0000256" key="9">
    <source>
        <dbReference type="ARBA" id="ARBA00023136"/>
    </source>
</evidence>
<comment type="function">
    <text evidence="12">Component of the F(0) channel, it forms part of the peripheral stalk, linking F(1) to F(0). The b'-subunit is a diverged and duplicated form of b found in plants and photosynthetic bacteria.</text>
</comment>
<evidence type="ECO:0000256" key="16">
    <source>
        <dbReference type="RuleBase" id="RU003848"/>
    </source>
</evidence>
<evidence type="ECO:0000256" key="10">
    <source>
        <dbReference type="ARBA" id="ARBA00023310"/>
    </source>
</evidence>
<evidence type="ECO:0000256" key="15">
    <source>
        <dbReference type="HAMAP-Rule" id="MF_01398"/>
    </source>
</evidence>
<comment type="subunit">
    <text evidence="15">F-type ATPases have 2 components, F(1) - the catalytic core - and F(0) - the membrane proton channel. F(1) has five subunits: alpha(3), beta(3), gamma(1), delta(1), epsilon(1). F(0) has three main subunits: a(1), b(2) and c(10-14). The alpha and beta chains form an alternating ring which encloses part of the gamma chain. F(1) is attached to F(0) by a central stalk formed by the gamma and epsilon chains, while a peripheral stalk is formed by the delta and b chains.</text>
</comment>
<dbReference type="Pfam" id="PF00430">
    <property type="entry name" value="ATP-synt_B"/>
    <property type="match status" value="1"/>
</dbReference>
<keyword evidence="17" id="KW-0175">Coiled coil</keyword>
<protein>
    <recommendedName>
        <fullName evidence="15">ATP synthase subunit b</fullName>
    </recommendedName>
    <alternativeName>
        <fullName evidence="15">ATP synthase F(0) sector subunit b</fullName>
    </alternativeName>
    <alternativeName>
        <fullName evidence="15">ATPase subunit I</fullName>
    </alternativeName>
    <alternativeName>
        <fullName evidence="15">F-type ATPase subunit b</fullName>
        <shortName evidence="15">F-ATPase subunit b</shortName>
    </alternativeName>
</protein>
<keyword evidence="7 15" id="KW-1133">Transmembrane helix</keyword>
<keyword evidence="8 15" id="KW-0406">Ion transport</keyword>
<evidence type="ECO:0000256" key="3">
    <source>
        <dbReference type="ARBA" id="ARBA00022475"/>
    </source>
</evidence>
<dbReference type="OrthoDB" id="9788020at2"/>
<keyword evidence="10 15" id="KW-0066">ATP synthesis</keyword>
<sequence length="156" mass="17523">MDINATLFGQMIAFALFVWFTMKFVWPPISEAMRDRQQKIADGLAAAERGQQDLDLAQERASEILREARQQAAEIMEKANKRGNELVEEAKTAAREEGERQIAAAQAKIEQELNEAKAELREQLVTLAITGATKVLEREISAEAHNDMLNELAKQL</sequence>
<dbReference type="CDD" id="cd06503">
    <property type="entry name" value="ATP-synt_Fo_b"/>
    <property type="match status" value="1"/>
</dbReference>
<comment type="subcellular location">
    <subcellularLocation>
        <location evidence="15">Cell membrane</location>
        <topology evidence="15">Single-pass membrane protein</topology>
    </subcellularLocation>
    <subcellularLocation>
        <location evidence="14">Endomembrane system</location>
        <topology evidence="14">Single-pass membrane protein</topology>
    </subcellularLocation>
</comment>
<dbReference type="Gene3D" id="6.10.250.1580">
    <property type="match status" value="1"/>
</dbReference>
<keyword evidence="4 15" id="KW-0138">CF(0)</keyword>
<evidence type="ECO:0000313" key="18">
    <source>
        <dbReference type="EMBL" id="RFA38219.1"/>
    </source>
</evidence>
<gene>
    <name evidence="15" type="primary">atpF</name>
    <name evidence="18" type="ORF">CAL65_05080</name>
</gene>
<accession>A0A3E0X1A9</accession>
<evidence type="ECO:0000256" key="14">
    <source>
        <dbReference type="ARBA" id="ARBA00037847"/>
    </source>
</evidence>
<evidence type="ECO:0000256" key="5">
    <source>
        <dbReference type="ARBA" id="ARBA00022692"/>
    </source>
</evidence>
<dbReference type="GO" id="GO:0005886">
    <property type="term" value="C:plasma membrane"/>
    <property type="evidence" value="ECO:0007669"/>
    <property type="project" value="UniProtKB-SubCell"/>
</dbReference>
<evidence type="ECO:0000256" key="8">
    <source>
        <dbReference type="ARBA" id="ARBA00023065"/>
    </source>
</evidence>
<dbReference type="SUPFAM" id="SSF81573">
    <property type="entry name" value="F1F0 ATP synthase subunit B, membrane domain"/>
    <property type="match status" value="1"/>
</dbReference>
<evidence type="ECO:0000256" key="12">
    <source>
        <dbReference type="ARBA" id="ARBA00025614"/>
    </source>
</evidence>
<evidence type="ECO:0000256" key="2">
    <source>
        <dbReference type="ARBA" id="ARBA00022448"/>
    </source>
</evidence>
<dbReference type="GO" id="GO:0046933">
    <property type="term" value="F:proton-transporting ATP synthase activity, rotational mechanism"/>
    <property type="evidence" value="ECO:0007669"/>
    <property type="project" value="UniProtKB-UniRule"/>
</dbReference>
<dbReference type="NCBIfam" id="TIGR01144">
    <property type="entry name" value="ATP_synt_b"/>
    <property type="match status" value="1"/>
</dbReference>
<dbReference type="RefSeq" id="WP_116301068.1">
    <property type="nucleotide sequence ID" value="NZ_NFZV01000003.1"/>
</dbReference>
<evidence type="ECO:0000256" key="4">
    <source>
        <dbReference type="ARBA" id="ARBA00022547"/>
    </source>
</evidence>
<dbReference type="InterPro" id="IPR028987">
    <property type="entry name" value="ATP_synth_B-like_membr_sf"/>
</dbReference>
<dbReference type="PANTHER" id="PTHR33445">
    <property type="entry name" value="ATP SYNTHASE SUBUNIT B', CHLOROPLASTIC"/>
    <property type="match status" value="1"/>
</dbReference>
<name>A0A3E0X1A9_9GAMM</name>
<keyword evidence="3 15" id="KW-1003">Cell membrane</keyword>
<keyword evidence="6 15" id="KW-0375">Hydrogen ion transport</keyword>
<keyword evidence="5 15" id="KW-0812">Transmembrane</keyword>
<organism evidence="18 19">
    <name type="scientific">Alkalilimnicola ehrlichii</name>
    <dbReference type="NCBI Taxonomy" id="351052"/>
    <lineage>
        <taxon>Bacteria</taxon>
        <taxon>Pseudomonadati</taxon>
        <taxon>Pseudomonadota</taxon>
        <taxon>Gammaproteobacteria</taxon>
        <taxon>Chromatiales</taxon>
        <taxon>Ectothiorhodospiraceae</taxon>
        <taxon>Alkalilimnicola</taxon>
    </lineage>
</organism>
<dbReference type="InterPro" id="IPR005864">
    <property type="entry name" value="ATP_synth_F0_bsu_bac"/>
</dbReference>
<dbReference type="GO" id="GO:0012505">
    <property type="term" value="C:endomembrane system"/>
    <property type="evidence" value="ECO:0007669"/>
    <property type="project" value="UniProtKB-SubCell"/>
</dbReference>
<keyword evidence="19" id="KW-1185">Reference proteome</keyword>
<comment type="caution">
    <text evidence="18">The sequence shown here is derived from an EMBL/GenBank/DDBJ whole genome shotgun (WGS) entry which is preliminary data.</text>
</comment>
<dbReference type="InterPro" id="IPR002146">
    <property type="entry name" value="ATP_synth_b/b'su_bac/chlpt"/>
</dbReference>
<dbReference type="PANTHER" id="PTHR33445:SF1">
    <property type="entry name" value="ATP SYNTHASE SUBUNIT B"/>
    <property type="match status" value="1"/>
</dbReference>
<proteinExistence type="inferred from homology"/>
<dbReference type="GO" id="GO:0046961">
    <property type="term" value="F:proton-transporting ATPase activity, rotational mechanism"/>
    <property type="evidence" value="ECO:0007669"/>
    <property type="project" value="TreeGrafter"/>
</dbReference>
<dbReference type="AlphaFoldDB" id="A0A3E0X1A9"/>
<keyword evidence="9 15" id="KW-0472">Membrane</keyword>
<comment type="function">
    <text evidence="11 15">F(1)F(0) ATP synthase produces ATP from ADP in the presence of a proton or sodium gradient. F-type ATPases consist of two structural domains, F(1) containing the extramembraneous catalytic core and F(0) containing the membrane proton channel, linked together by a central stalk and a peripheral stalk. During catalysis, ATP synthesis in the catalytic domain of F(1) is coupled via a rotary mechanism of the central stalk subunits to proton translocation.</text>
</comment>
<comment type="subunit">
    <text evidence="13">F-type ATPases have 2 components, F(1) - the catalytic core - and F(0) - the membrane proton channel. F(1) has five subunits: alpha(3), beta(3), gamma(1), delta(1), epsilon(1). F(0) has four main subunits: a(1), b(2) and c(10-14). The alpha and beta chains form an alternating ring which encloses part of the gamma chain. F(1) is attached to F(0) by a central stalk formed by the gamma and epsilon chains, while a peripheral stalk is formed by the delta and b chains.</text>
</comment>
<evidence type="ECO:0000256" key="11">
    <source>
        <dbReference type="ARBA" id="ARBA00025198"/>
    </source>
</evidence>
<evidence type="ECO:0000313" key="19">
    <source>
        <dbReference type="Proteomes" id="UP000256763"/>
    </source>
</evidence>
<feature type="coiled-coil region" evidence="17">
    <location>
        <begin position="47"/>
        <end position="130"/>
    </location>
</feature>
<evidence type="ECO:0000256" key="6">
    <source>
        <dbReference type="ARBA" id="ARBA00022781"/>
    </source>
</evidence>
<dbReference type="InterPro" id="IPR050059">
    <property type="entry name" value="ATP_synthase_B_chain"/>
</dbReference>
<feature type="transmembrane region" description="Helical" evidence="15">
    <location>
        <begin position="6"/>
        <end position="26"/>
    </location>
</feature>
<dbReference type="GO" id="GO:0045259">
    <property type="term" value="C:proton-transporting ATP synthase complex"/>
    <property type="evidence" value="ECO:0007669"/>
    <property type="project" value="UniProtKB-KW"/>
</dbReference>
<reference evidence="19" key="1">
    <citation type="submission" date="2017-05" db="EMBL/GenBank/DDBJ databases">
        <authorList>
            <person name="Sharma S."/>
            <person name="Sidhu C."/>
            <person name="Pinnaka A.K."/>
        </authorList>
    </citation>
    <scope>NUCLEOTIDE SEQUENCE [LARGE SCALE GENOMIC DNA]</scope>
    <source>
        <strain evidence="19">AK93</strain>
    </source>
</reference>
<comment type="similarity">
    <text evidence="1 15 16">Belongs to the ATPase B chain family.</text>
</comment>
<evidence type="ECO:0000256" key="1">
    <source>
        <dbReference type="ARBA" id="ARBA00005513"/>
    </source>
</evidence>
<dbReference type="NCBIfam" id="NF004411">
    <property type="entry name" value="PRK05759.1-2"/>
    <property type="match status" value="1"/>
</dbReference>
<evidence type="ECO:0000256" key="17">
    <source>
        <dbReference type="SAM" id="Coils"/>
    </source>
</evidence>
<evidence type="ECO:0000256" key="13">
    <source>
        <dbReference type="ARBA" id="ARBA00026054"/>
    </source>
</evidence>